<organism evidence="2 3">
    <name type="scientific">Dendryphion nanum</name>
    <dbReference type="NCBI Taxonomy" id="256645"/>
    <lineage>
        <taxon>Eukaryota</taxon>
        <taxon>Fungi</taxon>
        <taxon>Dikarya</taxon>
        <taxon>Ascomycota</taxon>
        <taxon>Pezizomycotina</taxon>
        <taxon>Dothideomycetes</taxon>
        <taxon>Pleosporomycetidae</taxon>
        <taxon>Pleosporales</taxon>
        <taxon>Torulaceae</taxon>
        <taxon>Dendryphion</taxon>
    </lineage>
</organism>
<name>A0A9P9E457_9PLEO</name>
<feature type="compositionally biased region" description="Pro residues" evidence="1">
    <location>
        <begin position="25"/>
        <end position="48"/>
    </location>
</feature>
<evidence type="ECO:0000256" key="1">
    <source>
        <dbReference type="SAM" id="MobiDB-lite"/>
    </source>
</evidence>
<evidence type="ECO:0000313" key="3">
    <source>
        <dbReference type="Proteomes" id="UP000700596"/>
    </source>
</evidence>
<sequence>MSLFQQQQQQHQDVLSRSSYDINAPAPPPYSAAPGPAQLPTPTPPPQTQVPFAQAPHQPQNGYPPVPPQMQQPISAPQQFPVQQPPTFVQSPQGVVQEMSPPQPFQYPPNMSPEQQQQVQQIFQNMPPEKLQMLQQQAQQMMPPPQYQQPPMIPQHPQQPMMQQPMLQQPQPQQPQQLHYTTTAPSGLFGSKPSGGGHGSQTGPKDEKQTGGVQRFFGDTLFGRVARASVQTATSALKIPASLSPWGDNNPVTLPNVRYRDAILFTTFAFVGTPLVEGISDGVTGAFGADSFVSEIVNSGAGVILGSTVIKYSVFQIVEQAIDKGIIEHMLPEEEKMLQTTNVKSLQVGIKHKLMGVDADLRFSGIYPAQNTQDCEKGWFCPYLFASARTPQIPRSNDFSICQFFGPFLGGDYAMAHKLVSESTHTLSLCDANPQTDIGTNRMVILFTGISPYRANMWSTSRRPGCGTIIFHLLDGCPALVIPVTNRAPICAWSPWTLSQMRAVQFAASPLAPAAGPGAYHPEWQHEQICEFLDSVISVPHVNPAVREKYVEVLGRSVSLVINGALALNGCQTALAKLDPERAGVVMFRY</sequence>
<feature type="compositionally biased region" description="Low complexity" evidence="1">
    <location>
        <begin position="1"/>
        <end position="12"/>
    </location>
</feature>
<feature type="compositionally biased region" description="Pro residues" evidence="1">
    <location>
        <begin position="142"/>
        <end position="154"/>
    </location>
</feature>
<gene>
    <name evidence="2" type="ORF">B0J11DRAFT_215085</name>
</gene>
<feature type="region of interest" description="Disordered" evidence="1">
    <location>
        <begin position="140"/>
        <end position="212"/>
    </location>
</feature>
<feature type="compositionally biased region" description="Pro residues" evidence="1">
    <location>
        <begin position="101"/>
        <end position="111"/>
    </location>
</feature>
<dbReference type="EMBL" id="JAGMWT010000003">
    <property type="protein sequence ID" value="KAH7132039.1"/>
    <property type="molecule type" value="Genomic_DNA"/>
</dbReference>
<evidence type="ECO:0000313" key="2">
    <source>
        <dbReference type="EMBL" id="KAH7132039.1"/>
    </source>
</evidence>
<reference evidence="2" key="1">
    <citation type="journal article" date="2021" name="Nat. Commun.">
        <title>Genetic determinants of endophytism in the Arabidopsis root mycobiome.</title>
        <authorList>
            <person name="Mesny F."/>
            <person name="Miyauchi S."/>
            <person name="Thiergart T."/>
            <person name="Pickel B."/>
            <person name="Atanasova L."/>
            <person name="Karlsson M."/>
            <person name="Huettel B."/>
            <person name="Barry K.W."/>
            <person name="Haridas S."/>
            <person name="Chen C."/>
            <person name="Bauer D."/>
            <person name="Andreopoulos W."/>
            <person name="Pangilinan J."/>
            <person name="LaButti K."/>
            <person name="Riley R."/>
            <person name="Lipzen A."/>
            <person name="Clum A."/>
            <person name="Drula E."/>
            <person name="Henrissat B."/>
            <person name="Kohler A."/>
            <person name="Grigoriev I.V."/>
            <person name="Martin F.M."/>
            <person name="Hacquard S."/>
        </authorList>
    </citation>
    <scope>NUCLEOTIDE SEQUENCE</scope>
    <source>
        <strain evidence="2">MPI-CAGE-CH-0243</strain>
    </source>
</reference>
<feature type="region of interest" description="Disordered" evidence="1">
    <location>
        <begin position="1"/>
        <end position="114"/>
    </location>
</feature>
<feature type="compositionally biased region" description="Low complexity" evidence="1">
    <location>
        <begin position="77"/>
        <end position="93"/>
    </location>
</feature>
<accession>A0A9P9E457</accession>
<dbReference type="OrthoDB" id="3351042at2759"/>
<keyword evidence="3" id="KW-1185">Reference proteome</keyword>
<proteinExistence type="predicted"/>
<feature type="compositionally biased region" description="Low complexity" evidence="1">
    <location>
        <begin position="155"/>
        <end position="178"/>
    </location>
</feature>
<dbReference type="AlphaFoldDB" id="A0A9P9E457"/>
<dbReference type="Proteomes" id="UP000700596">
    <property type="component" value="Unassembled WGS sequence"/>
</dbReference>
<protein>
    <submittedName>
        <fullName evidence="2">Uncharacterized protein</fullName>
    </submittedName>
</protein>
<comment type="caution">
    <text evidence="2">The sequence shown here is derived from an EMBL/GenBank/DDBJ whole genome shotgun (WGS) entry which is preliminary data.</text>
</comment>